<accession>U2Q1P2</accession>
<proteinExistence type="predicted"/>
<protein>
    <submittedName>
        <fullName evidence="1">Uncharacterized protein</fullName>
    </submittedName>
</protein>
<dbReference type="Proteomes" id="UP000017052">
    <property type="component" value="Unassembled WGS sequence"/>
</dbReference>
<organism evidence="1 2">
    <name type="scientific">Propionibacterium acidifaciens F0233</name>
    <dbReference type="NCBI Taxonomy" id="553198"/>
    <lineage>
        <taxon>Bacteria</taxon>
        <taxon>Bacillati</taxon>
        <taxon>Actinomycetota</taxon>
        <taxon>Actinomycetes</taxon>
        <taxon>Propionibacteriales</taxon>
        <taxon>Propionibacteriaceae</taxon>
        <taxon>Propionibacterium</taxon>
    </lineage>
</organism>
<name>U2Q1P2_9ACTN</name>
<keyword evidence="2" id="KW-1185">Reference proteome</keyword>
<reference evidence="1" key="1">
    <citation type="submission" date="2013-08" db="EMBL/GenBank/DDBJ databases">
        <authorList>
            <person name="Durkin A.S."/>
            <person name="Haft D.R."/>
            <person name="McCorrison J."/>
            <person name="Torralba M."/>
            <person name="Gillis M."/>
            <person name="Haft D.H."/>
            <person name="Methe B."/>
            <person name="Sutton G."/>
            <person name="Nelson K.E."/>
        </authorList>
    </citation>
    <scope>NUCLEOTIDE SEQUENCE [LARGE SCALE GENOMIC DNA]</scope>
    <source>
        <strain evidence="1">F0233</strain>
    </source>
</reference>
<comment type="caution">
    <text evidence="1">The sequence shown here is derived from an EMBL/GenBank/DDBJ whole genome shotgun (WGS) entry which is preliminary data.</text>
</comment>
<evidence type="ECO:0000313" key="2">
    <source>
        <dbReference type="Proteomes" id="UP000017052"/>
    </source>
</evidence>
<sequence>MNEKNFDSDFDATLIDFADGRTEYIIGTESPFSTRRSVLIDDHRGNTWVATFICPDMGRKTLTRLVAMPNPRRLAAVIRGVLFLGNVDDPASFEQIAASGSIQDIRSYPEENVVVVTTPLRILCLDENGVRWRSHRLALEGVSLGEASGNLLHATVDNEETHQIDLFINNGKIAHSTFTLPESFYTG</sequence>
<dbReference type="EMBL" id="ACVN02000317">
    <property type="protein sequence ID" value="ERK49919.1"/>
    <property type="molecule type" value="Genomic_DNA"/>
</dbReference>
<evidence type="ECO:0000313" key="1">
    <source>
        <dbReference type="EMBL" id="ERK49919.1"/>
    </source>
</evidence>
<gene>
    <name evidence="1" type="ORF">HMPREF0682_2335</name>
</gene>
<dbReference type="AlphaFoldDB" id="U2Q1P2"/>